<dbReference type="NCBIfam" id="TIGR02348">
    <property type="entry name" value="GroEL"/>
    <property type="match status" value="1"/>
</dbReference>
<sequence>MAARDVKFSADARARLLRGVDILADAVKVTLGPKGRNVVIEKSFGAPRITKDGVTVAKEIELADKFENMGAQMLREVASKQNDLAGDGTTTATVLAQAIVREGAKAVAAGMNPMDLRRGVDLAVEAVVAELKGKAKKITTNAEIAQVGTISANGEAEIGEMIAKAMEKVGHEGVITVEEAKSFDTELDIVEGMQFDRGYVSPYFVTNADKMTVELEDPYILIHEKKLSGLQALLPVLERVVQSGRPLLIISEDVEGEALATLVVNKLRGGLRVAAVKAPGFGDRRKAMLEDIAILTSGQVISEDLGIKLDTVTIDMLGRAKKVVIGKDNTTIVEGAGAKDAIQARCAQIRAQIEETTSDYDREKLQERLAKLAGGVAVIRVGGATEVDVKERKDRVDDAMHATRAAVEEGILPGGGVALARAVKALEGLKPANDDQRMGVDIIRKALQAPVRQIAANAGYDGSVVVGKVTDNPDYNWGFDAQAGQYRDLVAAGIIDPAKVVRTALQDAASVAGLLITTEAMVAQLPEKKPATPAPADFD</sequence>
<comment type="caution">
    <text evidence="10">The sequence shown here is derived from an EMBL/GenBank/DDBJ whole genome shotgun (WGS) entry which is preliminary data.</text>
</comment>
<evidence type="ECO:0000256" key="7">
    <source>
        <dbReference type="HAMAP-Rule" id="MF_00600"/>
    </source>
</evidence>
<dbReference type="CDD" id="cd03344">
    <property type="entry name" value="GroEL"/>
    <property type="match status" value="1"/>
</dbReference>
<dbReference type="NCBIfam" id="NF009489">
    <property type="entry name" value="PRK12851.1"/>
    <property type="match status" value="1"/>
</dbReference>
<evidence type="ECO:0000313" key="11">
    <source>
        <dbReference type="Proteomes" id="UP000318050"/>
    </source>
</evidence>
<dbReference type="HAMAP" id="MF_00600">
    <property type="entry name" value="CH60"/>
    <property type="match status" value="1"/>
</dbReference>
<comment type="subcellular location">
    <subcellularLocation>
        <location evidence="7">Cytoplasm</location>
    </subcellularLocation>
</comment>
<dbReference type="AlphaFoldDB" id="A0A560J470"/>
<dbReference type="NCBIfam" id="NF009487">
    <property type="entry name" value="PRK12849.1"/>
    <property type="match status" value="1"/>
</dbReference>
<keyword evidence="2 7" id="KW-0963">Cytoplasm</keyword>
<dbReference type="GO" id="GO:0005524">
    <property type="term" value="F:ATP binding"/>
    <property type="evidence" value="ECO:0007669"/>
    <property type="project" value="UniProtKB-UniRule"/>
</dbReference>
<dbReference type="GO" id="GO:0005737">
    <property type="term" value="C:cytoplasm"/>
    <property type="evidence" value="ECO:0007669"/>
    <property type="project" value="UniProtKB-SubCell"/>
</dbReference>
<feature type="binding site" evidence="7">
    <location>
        <position position="415"/>
    </location>
    <ligand>
        <name>ATP</name>
        <dbReference type="ChEBI" id="CHEBI:30616"/>
    </ligand>
</feature>
<dbReference type="FunFam" id="3.50.7.10:FF:000001">
    <property type="entry name" value="60 kDa chaperonin"/>
    <property type="match status" value="1"/>
</dbReference>
<gene>
    <name evidence="7" type="primary">groEL</name>
    <name evidence="7" type="synonym">groL</name>
    <name evidence="10" type="ORF">FBZ92_102192</name>
</gene>
<dbReference type="Proteomes" id="UP000318050">
    <property type="component" value="Unassembled WGS sequence"/>
</dbReference>
<dbReference type="Gene3D" id="3.50.7.10">
    <property type="entry name" value="GroEL"/>
    <property type="match status" value="1"/>
</dbReference>
<proteinExistence type="inferred from homology"/>
<evidence type="ECO:0000256" key="4">
    <source>
        <dbReference type="ARBA" id="ARBA00022840"/>
    </source>
</evidence>
<keyword evidence="5 7" id="KW-0143">Chaperone</keyword>
<dbReference type="InterPro" id="IPR027410">
    <property type="entry name" value="TCP-1-like_intermed_sf"/>
</dbReference>
<comment type="function">
    <text evidence="7 9">Together with its co-chaperonin GroES, plays an essential role in assisting protein folding. The GroEL-GroES system forms a nano-cage that allows encapsulation of the non-native substrate proteins and provides a physical environment optimized to promote and accelerate protein folding.</text>
</comment>
<organism evidence="10 11">
    <name type="scientific">Nitrospirillum amazonense</name>
    <dbReference type="NCBI Taxonomy" id="28077"/>
    <lineage>
        <taxon>Bacteria</taxon>
        <taxon>Pseudomonadati</taxon>
        <taxon>Pseudomonadota</taxon>
        <taxon>Alphaproteobacteria</taxon>
        <taxon>Rhodospirillales</taxon>
        <taxon>Azospirillaceae</taxon>
        <taxon>Nitrospirillum</taxon>
    </lineage>
</organism>
<evidence type="ECO:0000256" key="3">
    <source>
        <dbReference type="ARBA" id="ARBA00022741"/>
    </source>
</evidence>
<dbReference type="GO" id="GO:0051082">
    <property type="term" value="F:unfolded protein binding"/>
    <property type="evidence" value="ECO:0007669"/>
    <property type="project" value="UniProtKB-UniRule"/>
</dbReference>
<dbReference type="InterPro" id="IPR027413">
    <property type="entry name" value="GROEL-like_equatorial_sf"/>
</dbReference>
<dbReference type="PRINTS" id="PR00298">
    <property type="entry name" value="CHAPERONIN60"/>
</dbReference>
<keyword evidence="6 7" id="KW-0413">Isomerase</keyword>
<feature type="binding site" evidence="7">
    <location>
        <position position="496"/>
    </location>
    <ligand>
        <name>ATP</name>
        <dbReference type="ChEBI" id="CHEBI:30616"/>
    </ligand>
</feature>
<dbReference type="PROSITE" id="PS00296">
    <property type="entry name" value="CHAPERONINS_CPN60"/>
    <property type="match status" value="1"/>
</dbReference>
<reference evidence="10 11" key="1">
    <citation type="submission" date="2019-06" db="EMBL/GenBank/DDBJ databases">
        <title>Genomic Encyclopedia of Type Strains, Phase IV (KMG-V): Genome sequencing to study the core and pangenomes of soil and plant-associated prokaryotes.</title>
        <authorList>
            <person name="Whitman W."/>
        </authorList>
    </citation>
    <scope>NUCLEOTIDE SEQUENCE [LARGE SCALE GENOMIC DNA]</scope>
    <source>
        <strain evidence="10 11">BR 11140</strain>
    </source>
</reference>
<feature type="binding site" evidence="7">
    <location>
        <position position="51"/>
    </location>
    <ligand>
        <name>ATP</name>
        <dbReference type="ChEBI" id="CHEBI:30616"/>
    </ligand>
</feature>
<keyword evidence="3 7" id="KW-0547">Nucleotide-binding</keyword>
<evidence type="ECO:0000256" key="6">
    <source>
        <dbReference type="ARBA" id="ARBA00023235"/>
    </source>
</evidence>
<keyword evidence="4 7" id="KW-0067">ATP-binding</keyword>
<dbReference type="InterPro" id="IPR001844">
    <property type="entry name" value="Cpn60/GroEL"/>
</dbReference>
<evidence type="ECO:0000256" key="1">
    <source>
        <dbReference type="ARBA" id="ARBA00006607"/>
    </source>
</evidence>
<evidence type="ECO:0000256" key="8">
    <source>
        <dbReference type="RuleBase" id="RU000418"/>
    </source>
</evidence>
<evidence type="ECO:0000313" key="10">
    <source>
        <dbReference type="EMBL" id="TWB64014.1"/>
    </source>
</evidence>
<dbReference type="GO" id="GO:0042026">
    <property type="term" value="P:protein refolding"/>
    <property type="evidence" value="ECO:0007669"/>
    <property type="project" value="UniProtKB-UniRule"/>
</dbReference>
<dbReference type="PANTHER" id="PTHR45633">
    <property type="entry name" value="60 KDA HEAT SHOCK PROTEIN, MITOCHONDRIAL"/>
    <property type="match status" value="1"/>
</dbReference>
<dbReference type="EC" id="5.6.1.7" evidence="7"/>
<comment type="similarity">
    <text evidence="1 7 8">Belongs to the chaperonin (HSP60) family.</text>
</comment>
<dbReference type="OrthoDB" id="9766614at2"/>
<evidence type="ECO:0000256" key="9">
    <source>
        <dbReference type="RuleBase" id="RU000419"/>
    </source>
</evidence>
<comment type="subunit">
    <text evidence="7 9">Forms a cylinder of 14 subunits composed of two heptameric rings stacked back-to-back. Interacts with the co-chaperonin GroES.</text>
</comment>
<protein>
    <recommendedName>
        <fullName evidence="7">Chaperonin GroEL</fullName>
        <ecNumber evidence="7">5.6.1.7</ecNumber>
    </recommendedName>
    <alternativeName>
        <fullName evidence="7">60 kDa chaperonin</fullName>
    </alternativeName>
    <alternativeName>
        <fullName evidence="7">Chaperonin-60</fullName>
        <shortName evidence="7">Cpn60</shortName>
    </alternativeName>
</protein>
<feature type="binding site" evidence="7">
    <location>
        <begin position="87"/>
        <end position="91"/>
    </location>
    <ligand>
        <name>ATP</name>
        <dbReference type="ChEBI" id="CHEBI:30616"/>
    </ligand>
</feature>
<dbReference type="Gene3D" id="3.30.260.10">
    <property type="entry name" value="TCP-1-like chaperonin intermediate domain"/>
    <property type="match status" value="1"/>
</dbReference>
<evidence type="ECO:0000256" key="5">
    <source>
        <dbReference type="ARBA" id="ARBA00023186"/>
    </source>
</evidence>
<dbReference type="GO" id="GO:0140662">
    <property type="term" value="F:ATP-dependent protein folding chaperone"/>
    <property type="evidence" value="ECO:0007669"/>
    <property type="project" value="InterPro"/>
</dbReference>
<name>A0A560J470_9PROT</name>
<feature type="binding site" evidence="7">
    <location>
        <begin position="30"/>
        <end position="33"/>
    </location>
    <ligand>
        <name>ATP</name>
        <dbReference type="ChEBI" id="CHEBI:30616"/>
    </ligand>
</feature>
<dbReference type="Gene3D" id="1.10.560.10">
    <property type="entry name" value="GroEL-like equatorial domain"/>
    <property type="match status" value="1"/>
</dbReference>
<dbReference type="FunFam" id="1.10.560.10:FF:000001">
    <property type="entry name" value="60 kDa chaperonin"/>
    <property type="match status" value="1"/>
</dbReference>
<dbReference type="Pfam" id="PF00118">
    <property type="entry name" value="Cpn60_TCP1"/>
    <property type="match status" value="1"/>
</dbReference>
<dbReference type="SUPFAM" id="SSF54849">
    <property type="entry name" value="GroEL-intermediate domain like"/>
    <property type="match status" value="1"/>
</dbReference>
<dbReference type="InterPro" id="IPR002423">
    <property type="entry name" value="Cpn60/GroEL/TCP-1"/>
</dbReference>
<dbReference type="EMBL" id="VITT01000002">
    <property type="protein sequence ID" value="TWB64014.1"/>
    <property type="molecule type" value="Genomic_DNA"/>
</dbReference>
<dbReference type="InterPro" id="IPR018370">
    <property type="entry name" value="Chaperonin_Cpn60_CS"/>
</dbReference>
<evidence type="ECO:0000256" key="2">
    <source>
        <dbReference type="ARBA" id="ARBA00022490"/>
    </source>
</evidence>
<dbReference type="SUPFAM" id="SSF52029">
    <property type="entry name" value="GroEL apical domain-like"/>
    <property type="match status" value="1"/>
</dbReference>
<dbReference type="InterPro" id="IPR027409">
    <property type="entry name" value="GroEL-like_apical_dom_sf"/>
</dbReference>
<dbReference type="NCBIfam" id="NF009488">
    <property type="entry name" value="PRK12850.1"/>
    <property type="match status" value="1"/>
</dbReference>
<dbReference type="SUPFAM" id="SSF48592">
    <property type="entry name" value="GroEL equatorial domain-like"/>
    <property type="match status" value="1"/>
</dbReference>
<comment type="caution">
    <text evidence="7">Lacks conserved residue(s) required for the propagation of feature annotation.</text>
</comment>
<dbReference type="NCBIfam" id="NF000592">
    <property type="entry name" value="PRK00013.1"/>
    <property type="match status" value="1"/>
</dbReference>
<dbReference type="GO" id="GO:0016853">
    <property type="term" value="F:isomerase activity"/>
    <property type="evidence" value="ECO:0007669"/>
    <property type="project" value="UniProtKB-KW"/>
</dbReference>
<accession>A0A560J470</accession>